<comment type="caution">
    <text evidence="2">The sequence shown here is derived from an EMBL/GenBank/DDBJ whole genome shotgun (WGS) entry which is preliminary data.</text>
</comment>
<organism evidence="2">
    <name type="scientific">Tanacetum cinerariifolium</name>
    <name type="common">Dalmatian daisy</name>
    <name type="synonym">Chrysanthemum cinerariifolium</name>
    <dbReference type="NCBI Taxonomy" id="118510"/>
    <lineage>
        <taxon>Eukaryota</taxon>
        <taxon>Viridiplantae</taxon>
        <taxon>Streptophyta</taxon>
        <taxon>Embryophyta</taxon>
        <taxon>Tracheophyta</taxon>
        <taxon>Spermatophyta</taxon>
        <taxon>Magnoliopsida</taxon>
        <taxon>eudicotyledons</taxon>
        <taxon>Gunneridae</taxon>
        <taxon>Pentapetalae</taxon>
        <taxon>asterids</taxon>
        <taxon>campanulids</taxon>
        <taxon>Asterales</taxon>
        <taxon>Asteraceae</taxon>
        <taxon>Asteroideae</taxon>
        <taxon>Anthemideae</taxon>
        <taxon>Anthemidinae</taxon>
        <taxon>Tanacetum</taxon>
    </lineage>
</organism>
<reference evidence="2" key="1">
    <citation type="journal article" date="2019" name="Sci. Rep.">
        <title>Draft genome of Tanacetum cinerariifolium, the natural source of mosquito coil.</title>
        <authorList>
            <person name="Yamashiro T."/>
            <person name="Shiraishi A."/>
            <person name="Satake H."/>
            <person name="Nakayama K."/>
        </authorList>
    </citation>
    <scope>NUCLEOTIDE SEQUENCE</scope>
</reference>
<dbReference type="AlphaFoldDB" id="A0A699QNU4"/>
<sequence>MENELWNLSVEGTDIVGYTRCFKELALLCLGMVTSSNPTVSQEEIRMAHDLLDQVVRAKAAKDVDNKRKQEVDQGGNSYQQQNKRREVVRLYTARSDKKWKYCRRLENLNKAGEACQVPNILT</sequence>
<evidence type="ECO:0000256" key="1">
    <source>
        <dbReference type="SAM" id="MobiDB-lite"/>
    </source>
</evidence>
<proteinExistence type="predicted"/>
<accession>A0A699QNU4</accession>
<protein>
    <recommendedName>
        <fullName evidence="3">Reverse transcriptase domain-containing protein</fullName>
    </recommendedName>
</protein>
<feature type="compositionally biased region" description="Basic and acidic residues" evidence="1">
    <location>
        <begin position="62"/>
        <end position="72"/>
    </location>
</feature>
<evidence type="ECO:0000313" key="2">
    <source>
        <dbReference type="EMBL" id="GFC76769.1"/>
    </source>
</evidence>
<dbReference type="EMBL" id="BKCJ011057872">
    <property type="protein sequence ID" value="GFC76769.1"/>
    <property type="molecule type" value="Genomic_DNA"/>
</dbReference>
<gene>
    <name evidence="2" type="ORF">Tci_848739</name>
</gene>
<feature type="region of interest" description="Disordered" evidence="1">
    <location>
        <begin position="62"/>
        <end position="84"/>
    </location>
</feature>
<feature type="non-terminal residue" evidence="2">
    <location>
        <position position="123"/>
    </location>
</feature>
<evidence type="ECO:0008006" key="3">
    <source>
        <dbReference type="Google" id="ProtNLM"/>
    </source>
</evidence>
<name>A0A699QNU4_TANCI</name>